<organism evidence="3 4">
    <name type="scientific">Dehalogenimonas etheniformans</name>
    <dbReference type="NCBI Taxonomy" id="1536648"/>
    <lineage>
        <taxon>Bacteria</taxon>
        <taxon>Bacillati</taxon>
        <taxon>Chloroflexota</taxon>
        <taxon>Dehalococcoidia</taxon>
        <taxon>Dehalococcoidales</taxon>
        <taxon>Dehalococcoidaceae</taxon>
        <taxon>Dehalogenimonas</taxon>
    </lineage>
</organism>
<dbReference type="EMBL" id="JQAN02000006">
    <property type="protein sequence ID" value="PPD58632.1"/>
    <property type="molecule type" value="Genomic_DNA"/>
</dbReference>
<keyword evidence="2" id="KW-0472">Membrane</keyword>
<dbReference type="AlphaFoldDB" id="A0A2P5P8K0"/>
<keyword evidence="2" id="KW-0812">Transmembrane</keyword>
<dbReference type="Proteomes" id="UP000235653">
    <property type="component" value="Unassembled WGS sequence"/>
</dbReference>
<sequence>MGNKSQPAGILTIITGGVGVLGSLALLAFIPLIHTAMTDPDLQTNTNLTPAEIKAAADFVTGVFSFLAVMGILLAIFVIIAGVYALKRRAWGLGLAGSIVGLFLFPLTAIPALVFMALAKSEFEPRAVTNLTAQEKQITQTTSPEPPGNVPPPSPQSPQA</sequence>
<dbReference type="RefSeq" id="WP_102330116.1">
    <property type="nucleotide sequence ID" value="NZ_CP058566.2"/>
</dbReference>
<keyword evidence="2" id="KW-1133">Transmembrane helix</keyword>
<gene>
    <name evidence="3" type="ORF">JP09_001780</name>
</gene>
<comment type="caution">
    <text evidence="3">The sequence shown here is derived from an EMBL/GenBank/DDBJ whole genome shotgun (WGS) entry which is preliminary data.</text>
</comment>
<name>A0A2P5P8K0_9CHLR</name>
<evidence type="ECO:0000256" key="1">
    <source>
        <dbReference type="SAM" id="MobiDB-lite"/>
    </source>
</evidence>
<feature type="transmembrane region" description="Helical" evidence="2">
    <location>
        <begin position="93"/>
        <end position="118"/>
    </location>
</feature>
<protein>
    <submittedName>
        <fullName evidence="3">DUF4064 domain-containing protein</fullName>
    </submittedName>
</protein>
<evidence type="ECO:0000256" key="2">
    <source>
        <dbReference type="SAM" id="Phobius"/>
    </source>
</evidence>
<feature type="compositionally biased region" description="Polar residues" evidence="1">
    <location>
        <begin position="131"/>
        <end position="142"/>
    </location>
</feature>
<dbReference type="OrthoDB" id="9852415at2"/>
<reference evidence="3 4" key="1">
    <citation type="journal article" date="2017" name="ISME J.">
        <title>Grape pomace compost harbors organohalide-respiring Dehalogenimonas species with novel reductive dehalogenase genes.</title>
        <authorList>
            <person name="Yang Y."/>
            <person name="Higgins S.A."/>
            <person name="Yan J."/>
            <person name="Simsir B."/>
            <person name="Chourey K."/>
            <person name="Iyer R."/>
            <person name="Hettich R.L."/>
            <person name="Baldwin B."/>
            <person name="Ogles D.M."/>
            <person name="Loffler F.E."/>
        </authorList>
    </citation>
    <scope>NUCLEOTIDE SEQUENCE [LARGE SCALE GENOMIC DNA]</scope>
    <source>
        <strain evidence="3 4">GP</strain>
    </source>
</reference>
<evidence type="ECO:0000313" key="4">
    <source>
        <dbReference type="Proteomes" id="UP000235653"/>
    </source>
</evidence>
<evidence type="ECO:0000313" key="3">
    <source>
        <dbReference type="EMBL" id="PPD58632.1"/>
    </source>
</evidence>
<accession>A0A2P5P8K0</accession>
<feature type="compositionally biased region" description="Pro residues" evidence="1">
    <location>
        <begin position="144"/>
        <end position="160"/>
    </location>
</feature>
<proteinExistence type="predicted"/>
<feature type="region of interest" description="Disordered" evidence="1">
    <location>
        <begin position="131"/>
        <end position="160"/>
    </location>
</feature>
<feature type="transmembrane region" description="Helical" evidence="2">
    <location>
        <begin position="12"/>
        <end position="33"/>
    </location>
</feature>
<feature type="transmembrane region" description="Helical" evidence="2">
    <location>
        <begin position="63"/>
        <end position="86"/>
    </location>
</feature>
<keyword evidence="4" id="KW-1185">Reference proteome</keyword>